<evidence type="ECO:0000256" key="8">
    <source>
        <dbReference type="SAM" id="MobiDB-lite"/>
    </source>
</evidence>
<accession>A0A6G0HLQ5</accession>
<comment type="similarity">
    <text evidence="2">Belongs to the polycystin family.</text>
</comment>
<evidence type="ECO:0000256" key="7">
    <source>
        <dbReference type="PROSITE-ProRule" id="PRU00152"/>
    </source>
</evidence>
<dbReference type="InterPro" id="IPR046791">
    <property type="entry name" value="Polycystin_dom"/>
</dbReference>
<dbReference type="GO" id="GO:0006816">
    <property type="term" value="P:calcium ion transport"/>
    <property type="evidence" value="ECO:0007669"/>
    <property type="project" value="TreeGrafter"/>
</dbReference>
<feature type="compositionally biased region" description="Polar residues" evidence="8">
    <location>
        <begin position="741"/>
        <end position="758"/>
    </location>
</feature>
<reference evidence="11 12" key="1">
    <citation type="submission" date="2019-07" db="EMBL/GenBank/DDBJ databases">
        <title>Chromosome genome assembly for large yellow croaker.</title>
        <authorList>
            <person name="Xiao S."/>
        </authorList>
    </citation>
    <scope>NUCLEOTIDE SEQUENCE [LARGE SCALE GENOMIC DNA]</scope>
    <source>
        <strain evidence="11">JMULYC20181020</strain>
        <tissue evidence="11">Muscle</tissue>
    </source>
</reference>
<comment type="caution">
    <text evidence="11">The sequence shown here is derived from an EMBL/GenBank/DDBJ whole genome shotgun (WGS) entry which is preliminary data.</text>
</comment>
<dbReference type="GO" id="GO:0005886">
    <property type="term" value="C:plasma membrane"/>
    <property type="evidence" value="ECO:0007669"/>
    <property type="project" value="TreeGrafter"/>
</dbReference>
<evidence type="ECO:0000256" key="9">
    <source>
        <dbReference type="SAM" id="Phobius"/>
    </source>
</evidence>
<keyword evidence="5 9" id="KW-1133">Transmembrane helix</keyword>
<proteinExistence type="inferred from homology"/>
<feature type="transmembrane region" description="Helical" evidence="9">
    <location>
        <begin position="508"/>
        <end position="526"/>
    </location>
</feature>
<dbReference type="SUPFAM" id="SSF49723">
    <property type="entry name" value="Lipase/lipooxygenase domain (PLAT/LH2 domain)"/>
    <property type="match status" value="1"/>
</dbReference>
<feature type="compositionally biased region" description="Basic and acidic residues" evidence="8">
    <location>
        <begin position="176"/>
        <end position="185"/>
    </location>
</feature>
<feature type="region of interest" description="Disordered" evidence="8">
    <location>
        <begin position="741"/>
        <end position="780"/>
    </location>
</feature>
<dbReference type="InterPro" id="IPR001024">
    <property type="entry name" value="PLAT/LH2_dom"/>
</dbReference>
<feature type="transmembrane region" description="Helical" evidence="9">
    <location>
        <begin position="217"/>
        <end position="237"/>
    </location>
</feature>
<name>A0A6G0HLQ5_LARCR</name>
<comment type="caution">
    <text evidence="7">Lacks conserved residue(s) required for the propagation of feature annotation.</text>
</comment>
<sequence>MPGCTLFRRNSQDTFIISAADSLGPLWGIHIWHDNSGPSPNWYLKQVEVSEVNRGHVKGRAWLFVGQCWLAVTKGDGRVERTLRICAQGIGFTKDTEPLPAFTTILENKNTDKEPVILIDAAIRESEAVKALPITEGNNVNQAPQGKESDLLGESITFYRTQKALLSDTRDGDEEPQGKRKEGGHQQKTWPGHSSCHRVIDKLKGSGFRPVSQWSHYLAWTLCLLLSLLFLILSAVLGTRFSSSKVLLWIHSFFFSLISCIFLIQPAVLLGARQRARYLRLVRPPSPAELRKIRRKKRRETLIHNSLRTSTHPQSDVFVPMATPLRTCGHLGCYSRPNAAVGFGHTKSDAASKLRLLHSGGWLDRQTVAVEVHFTLFSPAPNLFTSVSMLAEQSPTGVLLPSAKVQSVRVYHTPVVWDYVVMACQLLFLLLSLMQLCNQVYTLGQQGLMGYWTTPCNWLEASLLTVTLLYYIYYVYHSVIILEVVELLQRHNHRGHVDVSLLATWEQVSGLILLVALSCMGNVLFVQNSWAFSSLSRSLQTLLCLYWSPRTAGGLHFSWHDFLYRGVLYLSSTVVWTAVVKGVVSSLVRSVKRSQNRKNVFTAAELFAYIRRRVSEFTGRRRQAWIENHVEGKTYYFEEFESLVDELLFRLNALSNSLHHTLPPKSHCYMEEDSPVISPIQEPFKMDAEDFIRTQMTEETMVSDRTDDSGCGETLSASHLLRSNLEVEILPFLQQRGQRGVNSSSEAVVASDNSQQPGTRAKENPKDREPQTDFKAQNYQPLPESASLIRVWTEDVLEKQVDQWAKTNDSCRLSKSQATHTEVVVEVLVHEEPGSVETG</sequence>
<dbReference type="Proteomes" id="UP000424527">
    <property type="component" value="Unassembled WGS sequence"/>
</dbReference>
<evidence type="ECO:0000256" key="1">
    <source>
        <dbReference type="ARBA" id="ARBA00004141"/>
    </source>
</evidence>
<dbReference type="Pfam" id="PF01477">
    <property type="entry name" value="PLAT"/>
    <property type="match status" value="1"/>
</dbReference>
<feature type="domain" description="PLAT" evidence="10">
    <location>
        <begin position="1"/>
        <end position="84"/>
    </location>
</feature>
<feature type="compositionally biased region" description="Basic and acidic residues" evidence="8">
    <location>
        <begin position="760"/>
        <end position="772"/>
    </location>
</feature>
<protein>
    <submittedName>
        <fullName evidence="11">Polycystic kidney disease 1 like 1 Protein abecobe</fullName>
    </submittedName>
</protein>
<feature type="region of interest" description="Disordered" evidence="8">
    <location>
        <begin position="168"/>
        <end position="194"/>
    </location>
</feature>
<evidence type="ECO:0000259" key="10">
    <source>
        <dbReference type="PROSITE" id="PS50095"/>
    </source>
</evidence>
<evidence type="ECO:0000256" key="4">
    <source>
        <dbReference type="ARBA" id="ARBA00022737"/>
    </source>
</evidence>
<evidence type="ECO:0000313" key="12">
    <source>
        <dbReference type="Proteomes" id="UP000424527"/>
    </source>
</evidence>
<evidence type="ECO:0000256" key="5">
    <source>
        <dbReference type="ARBA" id="ARBA00022989"/>
    </source>
</evidence>
<dbReference type="AlphaFoldDB" id="A0A6G0HLQ5"/>
<keyword evidence="6 9" id="KW-0472">Membrane</keyword>
<organism evidence="11 12">
    <name type="scientific">Larimichthys crocea</name>
    <name type="common">Large yellow croaker</name>
    <name type="synonym">Pseudosciaena crocea</name>
    <dbReference type="NCBI Taxonomy" id="215358"/>
    <lineage>
        <taxon>Eukaryota</taxon>
        <taxon>Metazoa</taxon>
        <taxon>Chordata</taxon>
        <taxon>Craniata</taxon>
        <taxon>Vertebrata</taxon>
        <taxon>Euteleostomi</taxon>
        <taxon>Actinopterygii</taxon>
        <taxon>Neopterygii</taxon>
        <taxon>Teleostei</taxon>
        <taxon>Neoteleostei</taxon>
        <taxon>Acanthomorphata</taxon>
        <taxon>Eupercaria</taxon>
        <taxon>Sciaenidae</taxon>
        <taxon>Larimichthys</taxon>
    </lineage>
</organism>
<evidence type="ECO:0000256" key="3">
    <source>
        <dbReference type="ARBA" id="ARBA00022692"/>
    </source>
</evidence>
<feature type="transmembrane region" description="Helical" evidence="9">
    <location>
        <begin position="249"/>
        <end position="270"/>
    </location>
</feature>
<gene>
    <name evidence="11" type="ORF">D5F01_LYC22096</name>
</gene>
<keyword evidence="3 9" id="KW-0812">Transmembrane</keyword>
<keyword evidence="4" id="KW-0677">Repeat</keyword>
<dbReference type="EMBL" id="REGW02000022">
    <property type="protein sequence ID" value="KAE8279962.1"/>
    <property type="molecule type" value="Genomic_DNA"/>
</dbReference>
<dbReference type="PANTHER" id="PTHR46730:SF4">
    <property type="entry name" value="POLYCYSTIC KIDNEY DISEASE PROTEIN 1-LIKE 1"/>
    <property type="match status" value="1"/>
</dbReference>
<comment type="subcellular location">
    <subcellularLocation>
        <location evidence="1">Membrane</location>
        <topology evidence="1">Multi-pass membrane protein</topology>
    </subcellularLocation>
</comment>
<evidence type="ECO:0000313" key="11">
    <source>
        <dbReference type="EMBL" id="KAE8279962.1"/>
    </source>
</evidence>
<dbReference type="InterPro" id="IPR036392">
    <property type="entry name" value="PLAT/LH2_dom_sf"/>
</dbReference>
<keyword evidence="12" id="KW-1185">Reference proteome</keyword>
<feature type="transmembrane region" description="Helical" evidence="9">
    <location>
        <begin position="419"/>
        <end position="441"/>
    </location>
</feature>
<evidence type="ECO:0000256" key="2">
    <source>
        <dbReference type="ARBA" id="ARBA00007200"/>
    </source>
</evidence>
<dbReference type="Pfam" id="PF20519">
    <property type="entry name" value="Polycystin_dom"/>
    <property type="match status" value="1"/>
</dbReference>
<dbReference type="PROSITE" id="PS50095">
    <property type="entry name" value="PLAT"/>
    <property type="match status" value="1"/>
</dbReference>
<feature type="transmembrane region" description="Helical" evidence="9">
    <location>
        <begin position="461"/>
        <end position="488"/>
    </location>
</feature>
<dbReference type="Gene3D" id="2.60.60.20">
    <property type="entry name" value="PLAT/LH2 domain"/>
    <property type="match status" value="1"/>
</dbReference>
<evidence type="ECO:0000256" key="6">
    <source>
        <dbReference type="ARBA" id="ARBA00023136"/>
    </source>
</evidence>
<dbReference type="GO" id="GO:0005261">
    <property type="term" value="F:monoatomic cation channel activity"/>
    <property type="evidence" value="ECO:0007669"/>
    <property type="project" value="TreeGrafter"/>
</dbReference>
<feature type="transmembrane region" description="Helical" evidence="9">
    <location>
        <begin position="567"/>
        <end position="588"/>
    </location>
</feature>
<dbReference type="PANTHER" id="PTHR46730">
    <property type="entry name" value="POLYCYSTIN-1"/>
    <property type="match status" value="1"/>
</dbReference>